<proteinExistence type="predicted"/>
<comment type="caution">
    <text evidence="1">The sequence shown here is derived from an EMBL/GenBank/DDBJ whole genome shotgun (WGS) entry which is preliminary data.</text>
</comment>
<dbReference type="InterPro" id="IPR020139">
    <property type="entry name" value="DUF2642"/>
</dbReference>
<dbReference type="EMBL" id="JXTG01000017">
    <property type="protein sequence ID" value="KIP20380.1"/>
    <property type="molecule type" value="Genomic_DNA"/>
</dbReference>
<reference evidence="1 2" key="1">
    <citation type="submission" date="2015-01" db="EMBL/GenBank/DDBJ databases">
        <title>Genome sequence of Anoxybacillus ayderensis strain AB04.</title>
        <authorList>
            <person name="Belduz A.O."/>
            <person name="Canakci S."/>
            <person name="Chan K.-G."/>
            <person name="Kahar U.M."/>
            <person name="Yaakob A.S."/>
            <person name="Chan C.S."/>
            <person name="Goh K.M."/>
        </authorList>
    </citation>
    <scope>NUCLEOTIDE SEQUENCE [LARGE SCALE GENOMIC DNA]</scope>
    <source>
        <strain evidence="1 2">AB04</strain>
    </source>
</reference>
<protein>
    <recommendedName>
        <fullName evidence="3">DUF2642 domain-containing protein</fullName>
    </recommendedName>
</protein>
<name>A0A0D0G4Y6_9BACL</name>
<sequence length="79" mass="9258">MEKNKREGGKKMTPQFMSFIDPYVYQTLQTIRGKEVIIETVRGNVQGVIQDVKPDHIVLKSSDTFFFVRIQQIVWIMPK</sequence>
<dbReference type="PATRIC" id="fig|265546.4.peg.2441"/>
<dbReference type="Pfam" id="PF10842">
    <property type="entry name" value="DUF2642"/>
    <property type="match status" value="1"/>
</dbReference>
<dbReference type="AlphaFoldDB" id="A0A0D0G4Y6"/>
<keyword evidence="2" id="KW-1185">Reference proteome</keyword>
<gene>
    <name evidence="1" type="ORF">JV16_02428</name>
</gene>
<accession>A0A0D0G4Y6</accession>
<dbReference type="Proteomes" id="UP000032047">
    <property type="component" value="Unassembled WGS sequence"/>
</dbReference>
<evidence type="ECO:0000313" key="1">
    <source>
        <dbReference type="EMBL" id="KIP20380.1"/>
    </source>
</evidence>
<evidence type="ECO:0000313" key="2">
    <source>
        <dbReference type="Proteomes" id="UP000032047"/>
    </source>
</evidence>
<evidence type="ECO:0008006" key="3">
    <source>
        <dbReference type="Google" id="ProtNLM"/>
    </source>
</evidence>
<organism evidence="1 2">
    <name type="scientific">Anoxybacillus ayderensis</name>
    <dbReference type="NCBI Taxonomy" id="265546"/>
    <lineage>
        <taxon>Bacteria</taxon>
        <taxon>Bacillati</taxon>
        <taxon>Bacillota</taxon>
        <taxon>Bacilli</taxon>
        <taxon>Bacillales</taxon>
        <taxon>Anoxybacillaceae</taxon>
        <taxon>Anoxybacillus</taxon>
    </lineage>
</organism>